<feature type="region of interest" description="Disordered" evidence="1">
    <location>
        <begin position="181"/>
        <end position="217"/>
    </location>
</feature>
<sequence>MENREDFFLQLPNEVLQLIFSRINDFKTLAQCMSVSRTFRQQAMQVSSLIIVCPGSFSSFDERLRRIFCMVKAFRNLQSLVVRVGQPREEPPSWARCMRYVEIGNAVEKFMFMAAKGGDFSELDSTLLGVDSSGKSSPGSHSVASLSNVHADTNFEVKSQSVNNADMANLNGNTTAIGASCKKDSTNTENGNGTLLSEVEDTPVQPRDRSPSYGVTSFDVSMRRNPLSHFTLRQVIAPSNDVLKRMLPVIHFAIVQGLNELRDSLPTFVAQFANLRSFLLVDMVESITVFLREHHIQELKSSYLQDLEDSPSVIQDTSEMVDHCSQSSLAERNQELSGTRHFEFPDSIHPNSTQITQNASCIESINKDHSLRQNSHEPQKISAINDGTHLFKKFNRLRLQTLKGKEKLTDYEESDSQGLHISSSSDCCYHGTPSNIIEHGEGSHLGECSSFCRNDRSLHLKMSELEISHINASVSECGMNSHNGLAPLDALGSNSNTHSGIPETISESGHDVGRGELGWDCFRHDDNTVRFNNHNLHGSKYAKDSRLDFTNKCSLRRSNKVDAWKKKGLARVLTGIKETADVFSNHCSQAWNDPRSITAPHEGALCKDGQITANENMLAREVNDIHGSISDVRFRGLADNVHGSVSECREGPCACDSQNTSLPSSCFSQQAIVSEAHENSGGSVVHVDSWQEQRKRSYDISCVQQHSDDQTSKNVPPCKSTSEAHEGRETAACADSWRHVWQERLRHVRDFLHVDTNQNIDRNCVSQRERVRDLVWRKRHRVMEKDALSFDYTFWRVERVSSCDYVMSDISMCIATHAARPLEDSEKEVLTNAAIAGPFLVETVSHINSHYSCHHL</sequence>
<dbReference type="EMBL" id="CM035435">
    <property type="protein sequence ID" value="KAH7291048.1"/>
    <property type="molecule type" value="Genomic_DNA"/>
</dbReference>
<evidence type="ECO:0000256" key="1">
    <source>
        <dbReference type="SAM" id="MobiDB-lite"/>
    </source>
</evidence>
<dbReference type="SUPFAM" id="SSF81383">
    <property type="entry name" value="F-box domain"/>
    <property type="match status" value="1"/>
</dbReference>
<organism evidence="3 4">
    <name type="scientific">Ceratopteris richardii</name>
    <name type="common">Triangle waterfern</name>
    <dbReference type="NCBI Taxonomy" id="49495"/>
    <lineage>
        <taxon>Eukaryota</taxon>
        <taxon>Viridiplantae</taxon>
        <taxon>Streptophyta</taxon>
        <taxon>Embryophyta</taxon>
        <taxon>Tracheophyta</taxon>
        <taxon>Polypodiopsida</taxon>
        <taxon>Polypodiidae</taxon>
        <taxon>Polypodiales</taxon>
        <taxon>Pteridineae</taxon>
        <taxon>Pteridaceae</taxon>
        <taxon>Parkerioideae</taxon>
        <taxon>Ceratopteris</taxon>
    </lineage>
</organism>
<proteinExistence type="predicted"/>
<dbReference type="CDD" id="cd09917">
    <property type="entry name" value="F-box_SF"/>
    <property type="match status" value="1"/>
</dbReference>
<dbReference type="OrthoDB" id="2020172at2759"/>
<reference evidence="3" key="1">
    <citation type="submission" date="2021-08" db="EMBL/GenBank/DDBJ databases">
        <title>WGS assembly of Ceratopteris richardii.</title>
        <authorList>
            <person name="Marchant D.B."/>
            <person name="Chen G."/>
            <person name="Jenkins J."/>
            <person name="Shu S."/>
            <person name="Leebens-Mack J."/>
            <person name="Grimwood J."/>
            <person name="Schmutz J."/>
            <person name="Soltis P."/>
            <person name="Soltis D."/>
            <person name="Chen Z.-H."/>
        </authorList>
    </citation>
    <scope>NUCLEOTIDE SEQUENCE</scope>
    <source>
        <strain evidence="3">Whitten #5841</strain>
        <tissue evidence="3">Leaf</tissue>
    </source>
</reference>
<dbReference type="AlphaFoldDB" id="A0A8T2R3S8"/>
<dbReference type="EMBL" id="CM035435">
    <property type="protein sequence ID" value="KAH7291050.1"/>
    <property type="molecule type" value="Genomic_DNA"/>
</dbReference>
<dbReference type="Pfam" id="PF12937">
    <property type="entry name" value="F-box-like"/>
    <property type="match status" value="1"/>
</dbReference>
<feature type="domain" description="F-box" evidence="2">
    <location>
        <begin position="9"/>
        <end position="44"/>
    </location>
</feature>
<evidence type="ECO:0000259" key="2">
    <source>
        <dbReference type="Pfam" id="PF12937"/>
    </source>
</evidence>
<evidence type="ECO:0000313" key="3">
    <source>
        <dbReference type="EMBL" id="KAH7291042.1"/>
    </source>
</evidence>
<accession>A0A8T2R3S8</accession>
<evidence type="ECO:0000313" key="4">
    <source>
        <dbReference type="Proteomes" id="UP000825935"/>
    </source>
</evidence>
<dbReference type="EMBL" id="CM035435">
    <property type="protein sequence ID" value="KAH7291042.1"/>
    <property type="molecule type" value="Genomic_DNA"/>
</dbReference>
<dbReference type="InterPro" id="IPR036047">
    <property type="entry name" value="F-box-like_dom_sf"/>
</dbReference>
<keyword evidence="4" id="KW-1185">Reference proteome</keyword>
<feature type="region of interest" description="Disordered" evidence="1">
    <location>
        <begin position="701"/>
        <end position="726"/>
    </location>
</feature>
<protein>
    <recommendedName>
        <fullName evidence="2">F-box domain-containing protein</fullName>
    </recommendedName>
</protein>
<dbReference type="InterPro" id="IPR001810">
    <property type="entry name" value="F-box_dom"/>
</dbReference>
<dbReference type="Proteomes" id="UP000825935">
    <property type="component" value="Chromosome 30"/>
</dbReference>
<dbReference type="PANTHER" id="PTHR31215">
    <property type="entry name" value="OS05G0510400 PROTEIN-RELATED"/>
    <property type="match status" value="1"/>
</dbReference>
<dbReference type="Gene3D" id="1.20.1280.50">
    <property type="match status" value="1"/>
</dbReference>
<dbReference type="OMA" id="DISMCIV"/>
<comment type="caution">
    <text evidence="3">The sequence shown here is derived from an EMBL/GenBank/DDBJ whole genome shotgun (WGS) entry which is preliminary data.</text>
</comment>
<name>A0A8T2R3S8_CERRI</name>
<gene>
    <name evidence="3" type="ORF">KP509_30G074600</name>
</gene>
<dbReference type="InterPro" id="IPR044809">
    <property type="entry name" value="AUF1-like"/>
</dbReference>